<dbReference type="InterPro" id="IPR002893">
    <property type="entry name" value="Znf_MYND"/>
</dbReference>
<evidence type="ECO:0000313" key="9">
    <source>
        <dbReference type="Proteomes" id="UP000612055"/>
    </source>
</evidence>
<dbReference type="EMBL" id="JAEHOE010000169">
    <property type="protein sequence ID" value="KAG2483695.1"/>
    <property type="molecule type" value="Genomic_DNA"/>
</dbReference>
<feature type="region of interest" description="Disordered" evidence="5">
    <location>
        <begin position="671"/>
        <end position="706"/>
    </location>
</feature>
<accession>A0A835XMI2</accession>
<feature type="region of interest" description="Disordered" evidence="5">
    <location>
        <begin position="1164"/>
        <end position="1197"/>
    </location>
</feature>
<feature type="compositionally biased region" description="Gly residues" evidence="5">
    <location>
        <begin position="674"/>
        <end position="683"/>
    </location>
</feature>
<dbReference type="Proteomes" id="UP000612055">
    <property type="component" value="Unassembled WGS sequence"/>
</dbReference>
<feature type="region of interest" description="Disordered" evidence="5">
    <location>
        <begin position="1268"/>
        <end position="1288"/>
    </location>
</feature>
<evidence type="ECO:0000313" key="8">
    <source>
        <dbReference type="EMBL" id="KAG2483695.1"/>
    </source>
</evidence>
<dbReference type="PROSITE" id="PS50865">
    <property type="entry name" value="ZF_MYND_2"/>
    <property type="match status" value="1"/>
</dbReference>
<evidence type="ECO:0000259" key="7">
    <source>
        <dbReference type="PROSITE" id="PS50865"/>
    </source>
</evidence>
<feature type="compositionally biased region" description="Basic and acidic residues" evidence="5">
    <location>
        <begin position="1079"/>
        <end position="1092"/>
    </location>
</feature>
<feature type="compositionally biased region" description="Low complexity" evidence="5">
    <location>
        <begin position="523"/>
        <end position="533"/>
    </location>
</feature>
<organism evidence="8 9">
    <name type="scientific">Edaphochlamys debaryana</name>
    <dbReference type="NCBI Taxonomy" id="47281"/>
    <lineage>
        <taxon>Eukaryota</taxon>
        <taxon>Viridiplantae</taxon>
        <taxon>Chlorophyta</taxon>
        <taxon>core chlorophytes</taxon>
        <taxon>Chlorophyceae</taxon>
        <taxon>CS clade</taxon>
        <taxon>Chlamydomonadales</taxon>
        <taxon>Chlamydomonadales incertae sedis</taxon>
        <taxon>Edaphochlamys</taxon>
    </lineage>
</organism>
<feature type="region of interest" description="Disordered" evidence="5">
    <location>
        <begin position="523"/>
        <end position="547"/>
    </location>
</feature>
<keyword evidence="6" id="KW-1133">Transmembrane helix</keyword>
<keyword evidence="3" id="KW-0862">Zinc</keyword>
<feature type="compositionally biased region" description="Basic and acidic residues" evidence="5">
    <location>
        <begin position="812"/>
        <end position="822"/>
    </location>
</feature>
<dbReference type="Pfam" id="PF01753">
    <property type="entry name" value="zf-MYND"/>
    <property type="match status" value="1"/>
</dbReference>
<dbReference type="Gene3D" id="6.10.140.2220">
    <property type="match status" value="1"/>
</dbReference>
<evidence type="ECO:0000256" key="6">
    <source>
        <dbReference type="SAM" id="Phobius"/>
    </source>
</evidence>
<evidence type="ECO:0000256" key="4">
    <source>
        <dbReference type="PROSITE-ProRule" id="PRU00134"/>
    </source>
</evidence>
<feature type="compositionally biased region" description="Pro residues" evidence="5">
    <location>
        <begin position="148"/>
        <end position="159"/>
    </location>
</feature>
<feature type="compositionally biased region" description="Low complexity" evidence="5">
    <location>
        <begin position="684"/>
        <end position="706"/>
    </location>
</feature>
<feature type="domain" description="MYND-type" evidence="7">
    <location>
        <begin position="1339"/>
        <end position="1384"/>
    </location>
</feature>
<proteinExistence type="predicted"/>
<protein>
    <recommendedName>
        <fullName evidence="7">MYND-type domain-containing protein</fullName>
    </recommendedName>
</protein>
<feature type="compositionally biased region" description="Gly residues" evidence="5">
    <location>
        <begin position="1175"/>
        <end position="1192"/>
    </location>
</feature>
<feature type="region of interest" description="Disordered" evidence="5">
    <location>
        <begin position="804"/>
        <end position="836"/>
    </location>
</feature>
<keyword evidence="1" id="KW-0479">Metal-binding</keyword>
<sequence>MSAVDLATLESLGGDLSLLPLLVQLDLVPRAAAALCLVAANLGDLQRDRDKAGGHASPADVAGLQLASALALVFPLAVRLLEAAQDADAPSAPAPTVTGLSADAKRLLSVLSSDTVLASLCGAARLAAQVAWPAAAAAAALAAAATAGPPPASAPPDPDPQALDGTDPATTKEPTASRPPSAAWLGMRLVSLPASALAHLTALLCGDDLAGIAGGGGGGGLGEASGGSGRVGGGAASSNSSPAGACGAGALGTLVQGLDRSQLLAALAAAVLAAPPPAAAQAAAGRGAASEAAEAAEGLAEARQAVLECVRCVLGLVRVPVAPHEAGPAAAAAASAGMAWVPPPALRAAALRVVMAAEGQQLLIAEADRAALAMGGSTRGAAAGGAASGGEAEAAAAEGTVPAGEEGSWEALGTLLEAWAACVRYGGDATLSLLPPPRQLATVAARLARAYGLSPPLPRPQRRRWLGDWLGSRRGSSAAQSDVAAKLGQTCFLFDRLVDTLSFALLAQPSLVQAGPTGLRDQVGASSRAAASSGSGGVGGPDRDGDGGGDVALAAELAAARLEVRAWGVAAALRQLRAAGFLAAPSNPGSGSRSHAAGGLGGIDRVGARVAATGRSVGRAVGAAKAAVADLLGGFGGEDDGSFNSLGPSVGRGIKGGAAAGLSSAGVRAAAAGSPGGRAGGRGPWTAAGRAADGAGSGAESASAGSGWIQPARAPLDLLTKLLEDLVLDKQHGWFAMPSAAREDAARRLASAGLLRSLDSALRLAAAADGAAAALAPAAAAARACLERLAAPLLRCQLGMPPPLPPAGSVAERQEQQRRAAEGPRPQVPGPSWDAGRDLGVVLTAAKLLRREQWLRRREEAGGAGGAAAAAAEAGGVRLGPESAAALRGAVAAAGFGPHGLTAVLPALEDEAFFAALARGMTEDLEGCGGGGGGPGGFGIGIGGGVGGGKLAADVPAVAAAAALREAVAVCAAASFPALAAACETATDAMAAAAAAGPAAPSGPAGGSAGSPWLAALEALRYGTACVEAVRQAARLVPPTEWLAAAPLAPLAAAAGVLQALRLLGPLPLSSDVQDDTAPDGRADADPDHDVTIPDLAEGDDVGAAGGASGDPGAAGTSGGGGEASGRPVQAAAAGLAEALVECLVEAAADPLLEPSVRRWLLPAEPGPGRAWSDSGGGGGGGGGGAGAGPAAGPGAEAPAVQAGLWWRFVRPGSPLNLDCTLLADLSTALPDPACRRRVHLTTLRRAAAAAAAATSAAAAAAAAAAGSDESHTQLPSPSPSPCTPSRRVPLLGAARAILREEAGRRAVLDPAAPPWLGPESRRRLDSALPTAVLRLCANPGCGSLGGEWEGDLPLRPCGRCGHVWYCGSACRREHWVEAHGAVCGPGLRAPPAPGPAALPLGVVATRDGAGRVGRGGGSEAWPGLGRPLGRAVADVLWSGWSGTGGGGGLLLAAAVAVVVLAVVAARLEGFRRLFGTPELY</sequence>
<keyword evidence="6" id="KW-0812">Transmembrane</keyword>
<keyword evidence="9" id="KW-1185">Reference proteome</keyword>
<dbReference type="SUPFAM" id="SSF144232">
    <property type="entry name" value="HIT/MYND zinc finger-like"/>
    <property type="match status" value="1"/>
</dbReference>
<keyword evidence="2 4" id="KW-0863">Zinc-finger</keyword>
<name>A0A835XMI2_9CHLO</name>
<feature type="region of interest" description="Disordered" evidence="5">
    <location>
        <begin position="146"/>
        <end position="180"/>
    </location>
</feature>
<comment type="caution">
    <text evidence="8">The sequence shown here is derived from an EMBL/GenBank/DDBJ whole genome shotgun (WGS) entry which is preliminary data.</text>
</comment>
<feature type="transmembrane region" description="Helical" evidence="6">
    <location>
        <begin position="1449"/>
        <end position="1468"/>
    </location>
</feature>
<evidence type="ECO:0000256" key="3">
    <source>
        <dbReference type="ARBA" id="ARBA00022833"/>
    </source>
</evidence>
<evidence type="ECO:0000256" key="1">
    <source>
        <dbReference type="ARBA" id="ARBA00022723"/>
    </source>
</evidence>
<feature type="region of interest" description="Disordered" evidence="5">
    <location>
        <begin position="1072"/>
        <end position="1127"/>
    </location>
</feature>
<gene>
    <name evidence="8" type="ORF">HYH03_017495</name>
</gene>
<keyword evidence="6" id="KW-0472">Membrane</keyword>
<dbReference type="OrthoDB" id="265717at2759"/>
<evidence type="ECO:0000256" key="5">
    <source>
        <dbReference type="SAM" id="MobiDB-lite"/>
    </source>
</evidence>
<reference evidence="8" key="1">
    <citation type="journal article" date="2020" name="bioRxiv">
        <title>Comparative genomics of Chlamydomonas.</title>
        <authorList>
            <person name="Craig R.J."/>
            <person name="Hasan A.R."/>
            <person name="Ness R.W."/>
            <person name="Keightley P.D."/>
        </authorList>
    </citation>
    <scope>NUCLEOTIDE SEQUENCE</scope>
    <source>
        <strain evidence="8">CCAP 11/70</strain>
    </source>
</reference>
<evidence type="ECO:0000256" key="2">
    <source>
        <dbReference type="ARBA" id="ARBA00022771"/>
    </source>
</evidence>
<dbReference type="GO" id="GO:0008270">
    <property type="term" value="F:zinc ion binding"/>
    <property type="evidence" value="ECO:0007669"/>
    <property type="project" value="UniProtKB-KW"/>
</dbReference>